<dbReference type="GO" id="GO:0016874">
    <property type="term" value="F:ligase activity"/>
    <property type="evidence" value="ECO:0007669"/>
    <property type="project" value="UniProtKB-KW"/>
</dbReference>
<dbReference type="GO" id="GO:0043041">
    <property type="term" value="P:amino acid activation for nonribosomal peptide biosynthetic process"/>
    <property type="evidence" value="ECO:0007669"/>
    <property type="project" value="TreeGrafter"/>
</dbReference>
<evidence type="ECO:0000256" key="1">
    <source>
        <dbReference type="ARBA" id="ARBA00022450"/>
    </source>
</evidence>
<dbReference type="GO" id="GO:0044550">
    <property type="term" value="P:secondary metabolite biosynthetic process"/>
    <property type="evidence" value="ECO:0007669"/>
    <property type="project" value="TreeGrafter"/>
</dbReference>
<evidence type="ECO:0000313" key="4">
    <source>
        <dbReference type="Proteomes" id="UP000186583"/>
    </source>
</evidence>
<dbReference type="PANTHER" id="PTHR45527:SF15">
    <property type="entry name" value="NONRIBOSOMAL PEPTIDE SYNTHETASE EASA-RELATED"/>
    <property type="match status" value="1"/>
</dbReference>
<dbReference type="STRING" id="708187.A0A1Q8S7R4"/>
<dbReference type="GO" id="GO:0031177">
    <property type="term" value="F:phosphopantetheine binding"/>
    <property type="evidence" value="ECO:0007669"/>
    <property type="project" value="TreeGrafter"/>
</dbReference>
<reference evidence="3 4" key="1">
    <citation type="submission" date="2016-11" db="EMBL/GenBank/DDBJ databases">
        <title>Draft Genome Assembly of Colletotrichum chlorophyti a pathogen of herbaceous plants.</title>
        <authorList>
            <person name="Gan P."/>
            <person name="Narusaka M."/>
            <person name="Tsushima A."/>
            <person name="Narusaka Y."/>
            <person name="Takano Y."/>
            <person name="Shirasu K."/>
        </authorList>
    </citation>
    <scope>NUCLEOTIDE SEQUENCE [LARGE SCALE GENOMIC DNA]</scope>
    <source>
        <strain evidence="3 4">NTL11</strain>
    </source>
</reference>
<proteinExistence type="predicted"/>
<keyword evidence="2" id="KW-0597">Phosphoprotein</keyword>
<dbReference type="InterPro" id="IPR042099">
    <property type="entry name" value="ANL_N_sf"/>
</dbReference>
<evidence type="ECO:0000256" key="2">
    <source>
        <dbReference type="ARBA" id="ARBA00022553"/>
    </source>
</evidence>
<dbReference type="Gene3D" id="3.40.50.12780">
    <property type="entry name" value="N-terminal domain of ligase-like"/>
    <property type="match status" value="1"/>
</dbReference>
<dbReference type="Proteomes" id="UP000186583">
    <property type="component" value="Unassembled WGS sequence"/>
</dbReference>
<dbReference type="SUPFAM" id="SSF56801">
    <property type="entry name" value="Acetyl-CoA synthetase-like"/>
    <property type="match status" value="1"/>
</dbReference>
<keyword evidence="4" id="KW-1185">Reference proteome</keyword>
<sequence length="136" mass="14859">MARGLAGRVLIKETTRSLQLASYSFGAALMEILVPLIAGGCVCVLSDEERTNAVPRAMEDRRVNWALFTPSFSRLRTLALGPEAVNTEHLRPWVDHVSLFAIYGSVEQSVVSFSSRPMRLSSNSKEIGSPLPGNRA</sequence>
<name>A0A1Q8S7R4_9PEZI</name>
<dbReference type="GO" id="GO:0005737">
    <property type="term" value="C:cytoplasm"/>
    <property type="evidence" value="ECO:0007669"/>
    <property type="project" value="TreeGrafter"/>
</dbReference>
<gene>
    <name evidence="3" type="ORF">CCHL11_01063</name>
</gene>
<dbReference type="OrthoDB" id="416786at2759"/>
<protein>
    <submittedName>
        <fullName evidence="3">Nonribosomal peptide synthetase 8-like protein 2</fullName>
    </submittedName>
</protein>
<dbReference type="PANTHER" id="PTHR45527">
    <property type="entry name" value="NONRIBOSOMAL PEPTIDE SYNTHETASE"/>
    <property type="match status" value="1"/>
</dbReference>
<dbReference type="AlphaFoldDB" id="A0A1Q8S7R4"/>
<organism evidence="3 4">
    <name type="scientific">Colletotrichum chlorophyti</name>
    <dbReference type="NCBI Taxonomy" id="708187"/>
    <lineage>
        <taxon>Eukaryota</taxon>
        <taxon>Fungi</taxon>
        <taxon>Dikarya</taxon>
        <taxon>Ascomycota</taxon>
        <taxon>Pezizomycotina</taxon>
        <taxon>Sordariomycetes</taxon>
        <taxon>Hypocreomycetidae</taxon>
        <taxon>Glomerellales</taxon>
        <taxon>Glomerellaceae</taxon>
        <taxon>Colletotrichum</taxon>
    </lineage>
</organism>
<evidence type="ECO:0000313" key="3">
    <source>
        <dbReference type="EMBL" id="OLN97494.1"/>
    </source>
</evidence>
<keyword evidence="1" id="KW-0596">Phosphopantetheine</keyword>
<dbReference type="EMBL" id="MPGH01000008">
    <property type="protein sequence ID" value="OLN97494.1"/>
    <property type="molecule type" value="Genomic_DNA"/>
</dbReference>
<comment type="caution">
    <text evidence="3">The sequence shown here is derived from an EMBL/GenBank/DDBJ whole genome shotgun (WGS) entry which is preliminary data.</text>
</comment>
<accession>A0A1Q8S7R4</accession>